<dbReference type="EMBL" id="CP027169">
    <property type="protein sequence ID" value="AVK07081.1"/>
    <property type="molecule type" value="Genomic_DNA"/>
</dbReference>
<name>A0A2R3IYU8_9PSED</name>
<dbReference type="AlphaFoldDB" id="A0A2R3IYU8"/>
<feature type="compositionally biased region" description="Basic and acidic residues" evidence="1">
    <location>
        <begin position="19"/>
        <end position="29"/>
    </location>
</feature>
<feature type="compositionally biased region" description="Low complexity" evidence="1">
    <location>
        <begin position="56"/>
        <end position="67"/>
    </location>
</feature>
<keyword evidence="3" id="KW-1185">Reference proteome</keyword>
<proteinExistence type="predicted"/>
<feature type="compositionally biased region" description="Pro residues" evidence="1">
    <location>
        <begin position="44"/>
        <end position="55"/>
    </location>
</feature>
<accession>A0A2R3IYU8</accession>
<evidence type="ECO:0000256" key="1">
    <source>
        <dbReference type="SAM" id="MobiDB-lite"/>
    </source>
</evidence>
<dbReference type="GO" id="GO:0003743">
    <property type="term" value="F:translation initiation factor activity"/>
    <property type="evidence" value="ECO:0007669"/>
    <property type="project" value="UniProtKB-KW"/>
</dbReference>
<feature type="compositionally biased region" description="Low complexity" evidence="1">
    <location>
        <begin position="82"/>
        <end position="94"/>
    </location>
</feature>
<sequence length="193" mass="20743">MCRICVVVLSGCFLAACDDGSKAPEKKAPEAPLQEQRAPVQPVQAPPPEPPPAAPVEPETAPKKAAPSAGQVAEPKPPAKPKPAAAPQKPASKAVAKDKPAPAKRASNTRLDPEVRKPLPSASLDLRLPKELVQKMAPPGADETHKPKPLLPPMFEEKDDSDFRLNGQLLYRDRELGVSRPLEGAELQFEFRQ</sequence>
<dbReference type="Proteomes" id="UP000238390">
    <property type="component" value="Chromosome"/>
</dbReference>
<keyword evidence="2" id="KW-0648">Protein biosynthesis</keyword>
<dbReference type="PROSITE" id="PS51257">
    <property type="entry name" value="PROKAR_LIPOPROTEIN"/>
    <property type="match status" value="1"/>
</dbReference>
<reference evidence="2 3" key="1">
    <citation type="submission" date="2018-02" db="EMBL/GenBank/DDBJ databases">
        <title>FDA/CDC Antimicrobial Resistant Isolate Bank Genome Sequencing.</title>
        <authorList>
            <person name="Benahmed F.H."/>
            <person name="Lutgring J.D."/>
            <person name="Yoo B."/>
            <person name="Machado M."/>
            <person name="Brown A."/>
            <person name="McAllister G."/>
            <person name="Perry A."/>
            <person name="Halpin A.L."/>
            <person name="Vavikolanu K."/>
            <person name="Ott S."/>
            <person name="Zhao X."/>
            <person name="Tallon L.J."/>
            <person name="Sadzewicz L."/>
            <person name="Aluvathingal J."/>
            <person name="Nadendla S."/>
            <person name="Voskania-kordi A."/>
            <person name="Simonyan V."/>
            <person name="Patel J."/>
            <person name="Shawar R.M."/>
        </authorList>
    </citation>
    <scope>NUCLEOTIDE SEQUENCE [LARGE SCALE GENOMIC DNA]</scope>
    <source>
        <strain evidence="2 3">AR_0356</strain>
    </source>
</reference>
<gene>
    <name evidence="2" type="ORF">CSB93_3511</name>
</gene>
<organism evidence="2 3">
    <name type="scientific">Pseudomonas paraeruginosa</name>
    <dbReference type="NCBI Taxonomy" id="2994495"/>
    <lineage>
        <taxon>Bacteria</taxon>
        <taxon>Pseudomonadati</taxon>
        <taxon>Pseudomonadota</taxon>
        <taxon>Gammaproteobacteria</taxon>
        <taxon>Pseudomonadales</taxon>
        <taxon>Pseudomonadaceae</taxon>
        <taxon>Pseudomonas</taxon>
    </lineage>
</organism>
<keyword evidence="2" id="KW-0396">Initiation factor</keyword>
<protein>
    <submittedName>
        <fullName evidence="2">Translation initiation factor 2</fullName>
    </submittedName>
</protein>
<evidence type="ECO:0000313" key="2">
    <source>
        <dbReference type="EMBL" id="AVK07081.1"/>
    </source>
</evidence>
<evidence type="ECO:0000313" key="3">
    <source>
        <dbReference type="Proteomes" id="UP000238390"/>
    </source>
</evidence>
<feature type="region of interest" description="Disordered" evidence="1">
    <location>
        <begin position="18"/>
        <end position="159"/>
    </location>
</feature>